<dbReference type="PROSITE" id="PS00041">
    <property type="entry name" value="HTH_ARAC_FAMILY_1"/>
    <property type="match status" value="1"/>
</dbReference>
<keyword evidence="1" id="KW-0805">Transcription regulation</keyword>
<comment type="caution">
    <text evidence="5">The sequence shown here is derived from an EMBL/GenBank/DDBJ whole genome shotgun (WGS) entry which is preliminary data.</text>
</comment>
<evidence type="ECO:0000256" key="3">
    <source>
        <dbReference type="ARBA" id="ARBA00023163"/>
    </source>
</evidence>
<sequence length="341" mass="37106">MAEATSTRLDDRAVEAWKHELKAARPDSSMLMRGESGIAAYSAGFGRVTVSEPASFVASVFYRPLSVVHALCALSTPRHTERTADDVAAQEGPPLVIAAVHRLAGTLRLRQFGRTKRYLSNQLALITTASPFVGEFDAVCESAMLMIPAHKIDDGLTSARSGMLPTIEETTLGLATAGFVRAFAVDAAVRNRPVSEEDELAAISLIRSTIGYVGAHRVDNTRLVIAAAREATERHFADPEFTADVMAELLGIGRRQLYRHFVDSEQSPAELIVARRVAYVRELLDQHDSSALDVVAAKSGFTSAALLRKHFRDEFKMTPNEYRAAVTRARPQADRGTAPST</sequence>
<protein>
    <submittedName>
        <fullName evidence="5">Putative AraC family transcriptional regulator</fullName>
    </submittedName>
</protein>
<dbReference type="Gene3D" id="1.10.10.60">
    <property type="entry name" value="Homeodomain-like"/>
    <property type="match status" value="1"/>
</dbReference>
<name>H5U5P3_9ACTN</name>
<dbReference type="PROSITE" id="PS01124">
    <property type="entry name" value="HTH_ARAC_FAMILY_2"/>
    <property type="match status" value="1"/>
</dbReference>
<evidence type="ECO:0000313" key="6">
    <source>
        <dbReference type="Proteomes" id="UP000005845"/>
    </source>
</evidence>
<dbReference type="Proteomes" id="UP000005845">
    <property type="component" value="Unassembled WGS sequence"/>
</dbReference>
<accession>H5U5P3</accession>
<keyword evidence="3" id="KW-0804">Transcription</keyword>
<organism evidence="5 6">
    <name type="scientific">Gordonia sputi NBRC 100414</name>
    <dbReference type="NCBI Taxonomy" id="1089453"/>
    <lineage>
        <taxon>Bacteria</taxon>
        <taxon>Bacillati</taxon>
        <taxon>Actinomycetota</taxon>
        <taxon>Actinomycetes</taxon>
        <taxon>Mycobacteriales</taxon>
        <taxon>Gordoniaceae</taxon>
        <taxon>Gordonia</taxon>
    </lineage>
</organism>
<proteinExistence type="predicted"/>
<dbReference type="InterPro" id="IPR050204">
    <property type="entry name" value="AraC_XylS_family_regulators"/>
</dbReference>
<keyword evidence="6" id="KW-1185">Reference proteome</keyword>
<dbReference type="GO" id="GO:0043565">
    <property type="term" value="F:sequence-specific DNA binding"/>
    <property type="evidence" value="ECO:0007669"/>
    <property type="project" value="InterPro"/>
</dbReference>
<dbReference type="eggNOG" id="COG2207">
    <property type="taxonomic scope" value="Bacteria"/>
</dbReference>
<feature type="domain" description="HTH araC/xylS-type" evidence="4">
    <location>
        <begin position="226"/>
        <end position="325"/>
    </location>
</feature>
<dbReference type="EMBL" id="BAFC01000117">
    <property type="protein sequence ID" value="GAB41051.1"/>
    <property type="molecule type" value="Genomic_DNA"/>
</dbReference>
<reference evidence="5 6" key="1">
    <citation type="submission" date="2012-02" db="EMBL/GenBank/DDBJ databases">
        <title>Whole genome shotgun sequence of Gordonia sputi NBRC 100414.</title>
        <authorList>
            <person name="Yoshida I."/>
            <person name="Hosoyama A."/>
            <person name="Tsuchikane K."/>
            <person name="Katsumata H."/>
            <person name="Yamazaki S."/>
            <person name="Fujita N."/>
        </authorList>
    </citation>
    <scope>NUCLEOTIDE SEQUENCE [LARGE SCALE GENOMIC DNA]</scope>
    <source>
        <strain evidence="5 6">NBRC 100414</strain>
    </source>
</reference>
<evidence type="ECO:0000256" key="2">
    <source>
        <dbReference type="ARBA" id="ARBA00023125"/>
    </source>
</evidence>
<dbReference type="PANTHER" id="PTHR46796">
    <property type="entry name" value="HTH-TYPE TRANSCRIPTIONAL ACTIVATOR RHAS-RELATED"/>
    <property type="match status" value="1"/>
</dbReference>
<dbReference type="PANTHER" id="PTHR46796:SF6">
    <property type="entry name" value="ARAC SUBFAMILY"/>
    <property type="match status" value="1"/>
</dbReference>
<dbReference type="InterPro" id="IPR018062">
    <property type="entry name" value="HTH_AraC-typ_CS"/>
</dbReference>
<dbReference type="InterPro" id="IPR009057">
    <property type="entry name" value="Homeodomain-like_sf"/>
</dbReference>
<dbReference type="RefSeq" id="WP_005208237.1">
    <property type="nucleotide sequence ID" value="NZ_BAFC01000117.1"/>
</dbReference>
<dbReference type="AlphaFoldDB" id="H5U5P3"/>
<dbReference type="GO" id="GO:0003700">
    <property type="term" value="F:DNA-binding transcription factor activity"/>
    <property type="evidence" value="ECO:0007669"/>
    <property type="project" value="InterPro"/>
</dbReference>
<keyword evidence="2" id="KW-0238">DNA-binding</keyword>
<evidence type="ECO:0000259" key="4">
    <source>
        <dbReference type="PROSITE" id="PS01124"/>
    </source>
</evidence>
<evidence type="ECO:0000256" key="1">
    <source>
        <dbReference type="ARBA" id="ARBA00023015"/>
    </source>
</evidence>
<dbReference type="SMART" id="SM00342">
    <property type="entry name" value="HTH_ARAC"/>
    <property type="match status" value="1"/>
</dbReference>
<evidence type="ECO:0000313" key="5">
    <source>
        <dbReference type="EMBL" id="GAB41051.1"/>
    </source>
</evidence>
<dbReference type="SUPFAM" id="SSF46689">
    <property type="entry name" value="Homeodomain-like"/>
    <property type="match status" value="1"/>
</dbReference>
<dbReference type="Pfam" id="PF12833">
    <property type="entry name" value="HTH_18"/>
    <property type="match status" value="1"/>
</dbReference>
<dbReference type="InterPro" id="IPR018060">
    <property type="entry name" value="HTH_AraC"/>
</dbReference>
<gene>
    <name evidence="5" type="ORF">GOSPT_119_00020</name>
</gene>